<feature type="compositionally biased region" description="Gly residues" evidence="1">
    <location>
        <begin position="326"/>
        <end position="336"/>
    </location>
</feature>
<feature type="compositionally biased region" description="Low complexity" evidence="1">
    <location>
        <begin position="64"/>
        <end position="74"/>
    </location>
</feature>
<feature type="compositionally biased region" description="Low complexity" evidence="1">
    <location>
        <begin position="343"/>
        <end position="361"/>
    </location>
</feature>
<accession>A0A0F7VQR7</accession>
<feature type="transmembrane region" description="Helical" evidence="2">
    <location>
        <begin position="117"/>
        <end position="136"/>
    </location>
</feature>
<evidence type="ECO:0000313" key="3">
    <source>
        <dbReference type="EMBL" id="CQR62809.1"/>
    </source>
</evidence>
<dbReference type="Proteomes" id="UP000035016">
    <property type="component" value="Chromosome Chromosome"/>
</dbReference>
<keyword evidence="2" id="KW-0472">Membrane</keyword>
<keyword evidence="2" id="KW-1133">Transmembrane helix</keyword>
<feature type="region of interest" description="Disordered" evidence="1">
    <location>
        <begin position="143"/>
        <end position="238"/>
    </location>
</feature>
<keyword evidence="2" id="KW-0812">Transmembrane</keyword>
<sequence>MSEGHGSRMGAREPREPGEAAGRTEPAAPQGAPHGKEPKQPHAGNGTVNHGPDEQGPGTPGPDGPASDGPASDGLASDELALRRMLHQAVRDVEPREGTLEYLRRAVPARRARKRQAVVGMAAAALFIGTAIPALVHVTGSTEDGANPSVAGHASQAHGGTGEGGTGPGGGRSTADGSSPRTEDEETAGPREKDEDARPGAGTEGTTGGADPTSSAGTGTPPCAADQLGGATASSGGPDSTGAVYGSFRVTNVSAAGCIVDGPGSVGVQPQGAADPAKIGVARHVAGDAAAGLPDPSLEAEPLTLAPGDSYEVQFAWVPSETCPTTGGGDTGGGGEPSPAPTPTANASETPGTTTGDTGTTTQLLAEDGTADGSVAVTYTAQTGSASATATVTGACAGTVYWTGLLAGS</sequence>
<gene>
    <name evidence="3" type="primary">sle_33480</name>
</gene>
<feature type="compositionally biased region" description="Basic and acidic residues" evidence="1">
    <location>
        <begin position="188"/>
        <end position="198"/>
    </location>
</feature>
<dbReference type="AlphaFoldDB" id="A0A0F7VQR7"/>
<feature type="region of interest" description="Disordered" evidence="1">
    <location>
        <begin position="1"/>
        <end position="79"/>
    </location>
</feature>
<feature type="compositionally biased region" description="Gly residues" evidence="1">
    <location>
        <begin position="159"/>
        <end position="172"/>
    </location>
</feature>
<feature type="region of interest" description="Disordered" evidence="1">
    <location>
        <begin position="320"/>
        <end position="361"/>
    </location>
</feature>
<reference evidence="3 4" key="1">
    <citation type="submission" date="2015-02" db="EMBL/GenBank/DDBJ databases">
        <authorList>
            <person name="Gomez-Escribano P.J."/>
        </authorList>
    </citation>
    <scope>NUCLEOTIDE SEQUENCE [LARGE SCALE GENOMIC DNA]</scope>
    <source>
        <strain evidence="4">C34 (DSM 42122 / NRRL B-24963)</strain>
    </source>
</reference>
<evidence type="ECO:0008006" key="5">
    <source>
        <dbReference type="Google" id="ProtNLM"/>
    </source>
</evidence>
<organism evidence="3 4">
    <name type="scientific">Streptomyces leeuwenhoekii</name>
    <dbReference type="NCBI Taxonomy" id="1437453"/>
    <lineage>
        <taxon>Bacteria</taxon>
        <taxon>Bacillati</taxon>
        <taxon>Actinomycetota</taxon>
        <taxon>Actinomycetes</taxon>
        <taxon>Kitasatosporales</taxon>
        <taxon>Streptomycetaceae</taxon>
        <taxon>Streptomyces</taxon>
    </lineage>
</organism>
<proteinExistence type="predicted"/>
<dbReference type="EMBL" id="LN831790">
    <property type="protein sequence ID" value="CQR62809.1"/>
    <property type="molecule type" value="Genomic_DNA"/>
</dbReference>
<protein>
    <recommendedName>
        <fullName evidence="5">DUF4232 domain-containing protein</fullName>
    </recommendedName>
</protein>
<evidence type="ECO:0000256" key="2">
    <source>
        <dbReference type="SAM" id="Phobius"/>
    </source>
</evidence>
<evidence type="ECO:0000313" key="4">
    <source>
        <dbReference type="Proteomes" id="UP000035016"/>
    </source>
</evidence>
<evidence type="ECO:0000256" key="1">
    <source>
        <dbReference type="SAM" id="MobiDB-lite"/>
    </source>
</evidence>
<name>A0A0F7VQR7_STRLW</name>
<dbReference type="KEGG" id="sle:sle_33480"/>